<gene>
    <name evidence="1" type="ORF">M6B38_253555</name>
</gene>
<comment type="caution">
    <text evidence="1">The sequence shown here is derived from an EMBL/GenBank/DDBJ whole genome shotgun (WGS) entry which is preliminary data.</text>
</comment>
<accession>A0AAX6IHM1</accession>
<proteinExistence type="predicted"/>
<reference evidence="1" key="2">
    <citation type="submission" date="2023-04" db="EMBL/GenBank/DDBJ databases">
        <authorList>
            <person name="Bruccoleri R.E."/>
            <person name="Oakeley E.J."/>
            <person name="Faust A.-M."/>
            <person name="Dessus-Babus S."/>
            <person name="Altorfer M."/>
            <person name="Burckhardt D."/>
            <person name="Oertli M."/>
            <person name="Naumann U."/>
            <person name="Petersen F."/>
            <person name="Wong J."/>
        </authorList>
    </citation>
    <scope>NUCLEOTIDE SEQUENCE</scope>
    <source>
        <strain evidence="1">GSM-AAB239-AS_SAM_17_03QT</strain>
        <tissue evidence="1">Leaf</tissue>
    </source>
</reference>
<name>A0AAX6IHM1_IRIPA</name>
<dbReference type="AlphaFoldDB" id="A0AAX6IHM1"/>
<sequence length="100" mass="10856">MLSSLVTLPLYSLPGFLLPPSSSFLHLNPNSRKANPNPNLSPSMQNWTRPVVLPTVRSSDDGAPPSLPGDQTLYRLRLGIDLWGFYCGSSSSRRTEGSIG</sequence>
<evidence type="ECO:0000313" key="1">
    <source>
        <dbReference type="EMBL" id="KAJ6852712.1"/>
    </source>
</evidence>
<organism evidence="1 2">
    <name type="scientific">Iris pallida</name>
    <name type="common">Sweet iris</name>
    <dbReference type="NCBI Taxonomy" id="29817"/>
    <lineage>
        <taxon>Eukaryota</taxon>
        <taxon>Viridiplantae</taxon>
        <taxon>Streptophyta</taxon>
        <taxon>Embryophyta</taxon>
        <taxon>Tracheophyta</taxon>
        <taxon>Spermatophyta</taxon>
        <taxon>Magnoliopsida</taxon>
        <taxon>Liliopsida</taxon>
        <taxon>Asparagales</taxon>
        <taxon>Iridaceae</taxon>
        <taxon>Iridoideae</taxon>
        <taxon>Irideae</taxon>
        <taxon>Iris</taxon>
    </lineage>
</organism>
<dbReference type="Proteomes" id="UP001140949">
    <property type="component" value="Unassembled WGS sequence"/>
</dbReference>
<dbReference type="EMBL" id="JANAVB010001681">
    <property type="protein sequence ID" value="KAJ6852712.1"/>
    <property type="molecule type" value="Genomic_DNA"/>
</dbReference>
<protein>
    <submittedName>
        <fullName evidence="1">Uncharacterized protein</fullName>
    </submittedName>
</protein>
<keyword evidence="2" id="KW-1185">Reference proteome</keyword>
<evidence type="ECO:0000313" key="2">
    <source>
        <dbReference type="Proteomes" id="UP001140949"/>
    </source>
</evidence>
<reference evidence="1" key="1">
    <citation type="journal article" date="2023" name="GigaByte">
        <title>Genome assembly of the bearded iris, Iris pallida Lam.</title>
        <authorList>
            <person name="Bruccoleri R.E."/>
            <person name="Oakeley E.J."/>
            <person name="Faust A.M.E."/>
            <person name="Altorfer M."/>
            <person name="Dessus-Babus S."/>
            <person name="Burckhardt D."/>
            <person name="Oertli M."/>
            <person name="Naumann U."/>
            <person name="Petersen F."/>
            <person name="Wong J."/>
        </authorList>
    </citation>
    <scope>NUCLEOTIDE SEQUENCE</scope>
    <source>
        <strain evidence="1">GSM-AAB239-AS_SAM_17_03QT</strain>
    </source>
</reference>